<proteinExistence type="predicted"/>
<feature type="signal peptide" evidence="1">
    <location>
        <begin position="1"/>
        <end position="18"/>
    </location>
</feature>
<dbReference type="EMBL" id="AVPK01000005">
    <property type="protein sequence ID" value="KGN37610.1"/>
    <property type="molecule type" value="Genomic_DNA"/>
</dbReference>
<evidence type="ECO:0000313" key="3">
    <source>
        <dbReference type="Proteomes" id="UP000030011"/>
    </source>
</evidence>
<sequence length="293" mass="30638">MKRLRHSSVLALTAWTLAAGLVGCGTADLSPGASSTPAPTVPITGPDDLLVGQGMLMQKVGDGPIELCIGGVAESYPPQCGGPRIVGDVDWDTLKPERASGVTWTNAIWAVGHFDQTANTFTLDRPLSLTPTAGVTPPTPADMDFPQLCKDPYAGGRSGAGSPEQQNALTMRLESLDGYIGSWVSDGSSLFNVLVRGDAEAVFAELRTVWPGGLCVEQRDLPTQSDVRAAQDALADMAGGRLLSTGGDVTSGQLEVGVTVLDRATRDAVLEAVEPWLDASQIRFTAALQPLPQ</sequence>
<dbReference type="AlphaFoldDB" id="A0A0A0JJN9"/>
<organism evidence="2 3">
    <name type="scientific">Knoellia subterranea KCTC 19937</name>
    <dbReference type="NCBI Taxonomy" id="1385521"/>
    <lineage>
        <taxon>Bacteria</taxon>
        <taxon>Bacillati</taxon>
        <taxon>Actinomycetota</taxon>
        <taxon>Actinomycetes</taxon>
        <taxon>Micrococcales</taxon>
        <taxon>Intrasporangiaceae</taxon>
        <taxon>Knoellia</taxon>
    </lineage>
</organism>
<evidence type="ECO:0000313" key="2">
    <source>
        <dbReference type="EMBL" id="KGN37610.1"/>
    </source>
</evidence>
<protein>
    <submittedName>
        <fullName evidence="2">Uncharacterized protein</fullName>
    </submittedName>
</protein>
<keyword evidence="3" id="KW-1185">Reference proteome</keyword>
<dbReference type="Proteomes" id="UP000030011">
    <property type="component" value="Unassembled WGS sequence"/>
</dbReference>
<dbReference type="PROSITE" id="PS51257">
    <property type="entry name" value="PROKAR_LIPOPROTEIN"/>
    <property type="match status" value="1"/>
</dbReference>
<dbReference type="eggNOG" id="ENOG5033H0F">
    <property type="taxonomic scope" value="Bacteria"/>
</dbReference>
<reference evidence="2 3" key="1">
    <citation type="submission" date="2013-08" db="EMBL/GenBank/DDBJ databases">
        <title>The genome sequence of Knoellia subterranea.</title>
        <authorList>
            <person name="Zhu W."/>
            <person name="Wang G."/>
        </authorList>
    </citation>
    <scope>NUCLEOTIDE SEQUENCE [LARGE SCALE GENOMIC DNA]</scope>
    <source>
        <strain evidence="2 3">KCTC 19937</strain>
    </source>
</reference>
<feature type="chain" id="PRO_5039497681" evidence="1">
    <location>
        <begin position="19"/>
        <end position="293"/>
    </location>
</feature>
<name>A0A0A0JJN9_9MICO</name>
<evidence type="ECO:0000256" key="1">
    <source>
        <dbReference type="SAM" id="SignalP"/>
    </source>
</evidence>
<keyword evidence="1" id="KW-0732">Signal</keyword>
<dbReference type="RefSeq" id="WP_035904979.1">
    <property type="nucleotide sequence ID" value="NZ_AVPK01000005.1"/>
</dbReference>
<comment type="caution">
    <text evidence="2">The sequence shown here is derived from an EMBL/GenBank/DDBJ whole genome shotgun (WGS) entry which is preliminary data.</text>
</comment>
<accession>A0A0A0JJN9</accession>
<dbReference type="OrthoDB" id="5178481at2"/>
<gene>
    <name evidence="2" type="ORF">N803_14450</name>
</gene>